<dbReference type="Pfam" id="PF01597">
    <property type="entry name" value="GCV_H"/>
    <property type="match status" value="1"/>
</dbReference>
<dbReference type="InterPro" id="IPR033753">
    <property type="entry name" value="GCV_H/Fam206"/>
</dbReference>
<keyword evidence="5" id="KW-1185">Reference proteome</keyword>
<dbReference type="AlphaFoldDB" id="A0A4Y2SJN5"/>
<evidence type="ECO:0000256" key="3">
    <source>
        <dbReference type="ARBA" id="ARBA00030463"/>
    </source>
</evidence>
<dbReference type="GO" id="GO:0051015">
    <property type="term" value="F:actin filament binding"/>
    <property type="evidence" value="ECO:0007669"/>
    <property type="project" value="TreeGrafter"/>
</dbReference>
<comment type="similarity">
    <text evidence="1">Belongs to the ABITRAM family.</text>
</comment>
<dbReference type="Gene3D" id="2.40.50.100">
    <property type="match status" value="1"/>
</dbReference>
<dbReference type="InterPro" id="IPR039169">
    <property type="entry name" value="Abitram"/>
</dbReference>
<sequence length="221" mass="25246">MLQDLPSKFFRELEGLLDHIWPSIVLGKHYPVQELAPVLVLDGLFEPQQHVAVPLSVNCFLYTLNRWYHQKHELPSPHRGASPQPTRENRLFTGDLPDNQVTLHRADDPTQIARPNHPILKENLDVISVKFESNRNVNRLSNKVSGKFKRGGQKLSERSVLCSVKCSDDREYSLYSCISGTLVEVNEKLLENPNLLKEKPWSEGYVGIILPPFSSSRRKNT</sequence>
<dbReference type="SUPFAM" id="SSF51230">
    <property type="entry name" value="Single hybrid motif"/>
    <property type="match status" value="1"/>
</dbReference>
<dbReference type="EMBL" id="BGPR01022236">
    <property type="protein sequence ID" value="GBN88347.1"/>
    <property type="molecule type" value="Genomic_DNA"/>
</dbReference>
<dbReference type="InterPro" id="IPR011053">
    <property type="entry name" value="Single_hybrid_motif"/>
</dbReference>
<evidence type="ECO:0000256" key="1">
    <source>
        <dbReference type="ARBA" id="ARBA00010764"/>
    </source>
</evidence>
<evidence type="ECO:0000256" key="2">
    <source>
        <dbReference type="ARBA" id="ARBA00019325"/>
    </source>
</evidence>
<comment type="caution">
    <text evidence="4">The sequence shown here is derived from an EMBL/GenBank/DDBJ whole genome shotgun (WGS) entry which is preliminary data.</text>
</comment>
<dbReference type="GO" id="GO:0051489">
    <property type="term" value="P:regulation of filopodium assembly"/>
    <property type="evidence" value="ECO:0007669"/>
    <property type="project" value="TreeGrafter"/>
</dbReference>
<evidence type="ECO:0000313" key="5">
    <source>
        <dbReference type="Proteomes" id="UP000499080"/>
    </source>
</evidence>
<proteinExistence type="inferred from homology"/>
<dbReference type="GO" id="GO:0003785">
    <property type="term" value="F:actin monomer binding"/>
    <property type="evidence" value="ECO:0007669"/>
    <property type="project" value="TreeGrafter"/>
</dbReference>
<dbReference type="GO" id="GO:0030833">
    <property type="term" value="P:regulation of actin filament polymerization"/>
    <property type="evidence" value="ECO:0007669"/>
    <property type="project" value="TreeGrafter"/>
</dbReference>
<dbReference type="GO" id="GO:0030027">
    <property type="term" value="C:lamellipodium"/>
    <property type="evidence" value="ECO:0007669"/>
    <property type="project" value="TreeGrafter"/>
</dbReference>
<organism evidence="4 5">
    <name type="scientific">Araneus ventricosus</name>
    <name type="common">Orbweaver spider</name>
    <name type="synonym">Epeira ventricosa</name>
    <dbReference type="NCBI Taxonomy" id="182803"/>
    <lineage>
        <taxon>Eukaryota</taxon>
        <taxon>Metazoa</taxon>
        <taxon>Ecdysozoa</taxon>
        <taxon>Arthropoda</taxon>
        <taxon>Chelicerata</taxon>
        <taxon>Arachnida</taxon>
        <taxon>Araneae</taxon>
        <taxon>Araneomorphae</taxon>
        <taxon>Entelegynae</taxon>
        <taxon>Araneoidea</taxon>
        <taxon>Araneidae</taxon>
        <taxon>Araneus</taxon>
    </lineage>
</organism>
<dbReference type="Proteomes" id="UP000499080">
    <property type="component" value="Unassembled WGS sequence"/>
</dbReference>
<dbReference type="PANTHER" id="PTHR13651:SF0">
    <property type="entry name" value="PROTEIN ABITRAM"/>
    <property type="match status" value="1"/>
</dbReference>
<dbReference type="PANTHER" id="PTHR13651">
    <property type="entry name" value="PROTEIN ABITRAM"/>
    <property type="match status" value="1"/>
</dbReference>
<dbReference type="GO" id="GO:0005634">
    <property type="term" value="C:nucleus"/>
    <property type="evidence" value="ECO:0007669"/>
    <property type="project" value="TreeGrafter"/>
</dbReference>
<name>A0A4Y2SJN5_ARAVE</name>
<gene>
    <name evidence="4" type="ORF">AVEN_53730_1</name>
</gene>
<evidence type="ECO:0000313" key="4">
    <source>
        <dbReference type="EMBL" id="GBN88347.1"/>
    </source>
</evidence>
<protein>
    <recommendedName>
        <fullName evidence="2">Protein Abitram</fullName>
    </recommendedName>
    <alternativeName>
        <fullName evidence="3">Actin-binding transcription modulator</fullName>
    </alternativeName>
</protein>
<dbReference type="GO" id="GO:0032433">
    <property type="term" value="C:filopodium tip"/>
    <property type="evidence" value="ECO:0007669"/>
    <property type="project" value="TreeGrafter"/>
</dbReference>
<dbReference type="GO" id="GO:0048813">
    <property type="term" value="P:dendrite morphogenesis"/>
    <property type="evidence" value="ECO:0007669"/>
    <property type="project" value="TreeGrafter"/>
</dbReference>
<dbReference type="OrthoDB" id="48130at2759"/>
<dbReference type="GO" id="GO:0030425">
    <property type="term" value="C:dendrite"/>
    <property type="evidence" value="ECO:0007669"/>
    <property type="project" value="TreeGrafter"/>
</dbReference>
<reference evidence="4 5" key="1">
    <citation type="journal article" date="2019" name="Sci. Rep.">
        <title>Orb-weaving spider Araneus ventricosus genome elucidates the spidroin gene catalogue.</title>
        <authorList>
            <person name="Kono N."/>
            <person name="Nakamura H."/>
            <person name="Ohtoshi R."/>
            <person name="Moran D.A.P."/>
            <person name="Shinohara A."/>
            <person name="Yoshida Y."/>
            <person name="Fujiwara M."/>
            <person name="Mori M."/>
            <person name="Tomita M."/>
            <person name="Arakawa K."/>
        </authorList>
    </citation>
    <scope>NUCLEOTIDE SEQUENCE [LARGE SCALE GENOMIC DNA]</scope>
</reference>
<accession>A0A4Y2SJN5</accession>